<dbReference type="PANTHER" id="PTHR23501:SF102">
    <property type="entry name" value="DRUG TRANSPORTER, PUTATIVE (AFU_ORTHOLOGUE AFUA_3G08530)-RELATED"/>
    <property type="match status" value="1"/>
</dbReference>
<name>A0A165I250_9BASI</name>
<evidence type="ECO:0000256" key="4">
    <source>
        <dbReference type="ARBA" id="ARBA00023136"/>
    </source>
</evidence>
<dbReference type="PANTHER" id="PTHR23501">
    <property type="entry name" value="MAJOR FACILITATOR SUPERFAMILY"/>
    <property type="match status" value="1"/>
</dbReference>
<dbReference type="OrthoDB" id="3437016at2759"/>
<dbReference type="PRINTS" id="PR01036">
    <property type="entry name" value="TCRTETB"/>
</dbReference>
<proteinExistence type="predicted"/>
<feature type="transmembrane region" description="Helical" evidence="6">
    <location>
        <begin position="189"/>
        <end position="208"/>
    </location>
</feature>
<evidence type="ECO:0000259" key="7">
    <source>
        <dbReference type="PROSITE" id="PS50850"/>
    </source>
</evidence>
<feature type="compositionally biased region" description="Polar residues" evidence="5">
    <location>
        <begin position="1"/>
        <end position="25"/>
    </location>
</feature>
<reference evidence="8 9" key="1">
    <citation type="journal article" date="2016" name="Mol. Biol. Evol.">
        <title>Comparative Genomics of Early-Diverging Mushroom-Forming Fungi Provides Insights into the Origins of Lignocellulose Decay Capabilities.</title>
        <authorList>
            <person name="Nagy L.G."/>
            <person name="Riley R."/>
            <person name="Tritt A."/>
            <person name="Adam C."/>
            <person name="Daum C."/>
            <person name="Floudas D."/>
            <person name="Sun H."/>
            <person name="Yadav J.S."/>
            <person name="Pangilinan J."/>
            <person name="Larsson K.H."/>
            <person name="Matsuura K."/>
            <person name="Barry K."/>
            <person name="Labutti K."/>
            <person name="Kuo R."/>
            <person name="Ohm R.A."/>
            <person name="Bhattacharya S.S."/>
            <person name="Shirouzu T."/>
            <person name="Yoshinaga Y."/>
            <person name="Martin F.M."/>
            <person name="Grigoriev I.V."/>
            <person name="Hibbett D.S."/>
        </authorList>
    </citation>
    <scope>NUCLEOTIDE SEQUENCE [LARGE SCALE GENOMIC DNA]</scope>
    <source>
        <strain evidence="8 9">HHB12733</strain>
    </source>
</reference>
<dbReference type="PROSITE" id="PS50850">
    <property type="entry name" value="MFS"/>
    <property type="match status" value="1"/>
</dbReference>
<feature type="domain" description="Major facilitator superfamily (MFS) profile" evidence="7">
    <location>
        <begin position="67"/>
        <end position="553"/>
    </location>
</feature>
<feature type="compositionally biased region" description="Basic and acidic residues" evidence="5">
    <location>
        <begin position="560"/>
        <end position="570"/>
    </location>
</feature>
<sequence>MSSTTLPDYGSTRASPTGPRSSTGGAASPTAAPSPPAAAPAINRAQADAPADLPAPGFKKDVGFWIILLSLGLVIWLAALDLSSIATALPTIVADLPGSTSFVWVGSAFTLAQTAVLPLSGNLAQVFGRQATLQAFITLFAVGSAISGAATNMQTMIAGRTVQGLGGGGMIALSDIVVADLVPLRERGTYEAILACVWAFASAVGPPIGGVLAQSGQWRWLFWMNLPLCAGAGGMVWWFLRLKRPPGSWRRKLRRVDWIGNAIVIGATTSAAIALVGGGVDHPWSSSQILVPLIIGLLGIVLFLVYEAFFALGERMVPLSLLTNRTTLSGFIGTFVHGLVSLLFVYYLPVYFQSTMLASPVRSALQFLPSTLTISPCSILTGVTVALTNHYVVPNVAAWVVAIVGFALLSTLTKDSTTAEWVLYQMLTSAGLGVLWISTEFPVLAPLPSSQNAHALAFFNFLRTAANTFGVTIGAAVLQNELRRTLPAAFSQQLPAGADIAYAGIPQIAGLPLPLRDDVRDAFALSLSTLWKITAGICALGLVSSAGMKQVSMNGSVDAEWGREEKKDESVPLAATTHEQEAG</sequence>
<dbReference type="GO" id="GO:0005886">
    <property type="term" value="C:plasma membrane"/>
    <property type="evidence" value="ECO:0007669"/>
    <property type="project" value="TreeGrafter"/>
</dbReference>
<feature type="region of interest" description="Disordered" evidence="5">
    <location>
        <begin position="559"/>
        <end position="583"/>
    </location>
</feature>
<evidence type="ECO:0000256" key="5">
    <source>
        <dbReference type="SAM" id="MobiDB-lite"/>
    </source>
</evidence>
<feature type="transmembrane region" description="Helical" evidence="6">
    <location>
        <begin position="421"/>
        <end position="439"/>
    </location>
</feature>
<feature type="transmembrane region" description="Helical" evidence="6">
    <location>
        <begin position="101"/>
        <end position="119"/>
    </location>
</feature>
<feature type="transmembrane region" description="Helical" evidence="6">
    <location>
        <begin position="391"/>
        <end position="409"/>
    </location>
</feature>
<feature type="transmembrane region" description="Helical" evidence="6">
    <location>
        <begin position="286"/>
        <end position="306"/>
    </location>
</feature>
<feature type="region of interest" description="Disordered" evidence="5">
    <location>
        <begin position="1"/>
        <end position="41"/>
    </location>
</feature>
<feature type="transmembrane region" description="Helical" evidence="6">
    <location>
        <begin position="162"/>
        <end position="182"/>
    </location>
</feature>
<evidence type="ECO:0000256" key="2">
    <source>
        <dbReference type="ARBA" id="ARBA00022692"/>
    </source>
</evidence>
<dbReference type="InterPro" id="IPR020846">
    <property type="entry name" value="MFS_dom"/>
</dbReference>
<evidence type="ECO:0000313" key="9">
    <source>
        <dbReference type="Proteomes" id="UP000076842"/>
    </source>
</evidence>
<accession>A0A165I250</accession>
<comment type="subcellular location">
    <subcellularLocation>
        <location evidence="1">Membrane</location>
        <topology evidence="1">Multi-pass membrane protein</topology>
    </subcellularLocation>
</comment>
<dbReference type="InterPro" id="IPR036259">
    <property type="entry name" value="MFS_trans_sf"/>
</dbReference>
<feature type="transmembrane region" description="Helical" evidence="6">
    <location>
        <begin position="522"/>
        <end position="543"/>
    </location>
</feature>
<evidence type="ECO:0000256" key="6">
    <source>
        <dbReference type="SAM" id="Phobius"/>
    </source>
</evidence>
<evidence type="ECO:0000256" key="1">
    <source>
        <dbReference type="ARBA" id="ARBA00004141"/>
    </source>
</evidence>
<dbReference type="Pfam" id="PF07690">
    <property type="entry name" value="MFS_1"/>
    <property type="match status" value="1"/>
</dbReference>
<feature type="transmembrane region" description="Helical" evidence="6">
    <location>
        <begin position="62"/>
        <end position="89"/>
    </location>
</feature>
<evidence type="ECO:0000313" key="8">
    <source>
        <dbReference type="EMBL" id="KZT60037.1"/>
    </source>
</evidence>
<dbReference type="GO" id="GO:0022857">
    <property type="term" value="F:transmembrane transporter activity"/>
    <property type="evidence" value="ECO:0007669"/>
    <property type="project" value="InterPro"/>
</dbReference>
<dbReference type="InterPro" id="IPR011701">
    <property type="entry name" value="MFS"/>
</dbReference>
<dbReference type="EMBL" id="KV423935">
    <property type="protein sequence ID" value="KZT60037.1"/>
    <property type="molecule type" value="Genomic_DNA"/>
</dbReference>
<evidence type="ECO:0000256" key="3">
    <source>
        <dbReference type="ARBA" id="ARBA00022989"/>
    </source>
</evidence>
<organism evidence="8 9">
    <name type="scientific">Calocera cornea HHB12733</name>
    <dbReference type="NCBI Taxonomy" id="1353952"/>
    <lineage>
        <taxon>Eukaryota</taxon>
        <taxon>Fungi</taxon>
        <taxon>Dikarya</taxon>
        <taxon>Basidiomycota</taxon>
        <taxon>Agaricomycotina</taxon>
        <taxon>Dacrymycetes</taxon>
        <taxon>Dacrymycetales</taxon>
        <taxon>Dacrymycetaceae</taxon>
        <taxon>Calocera</taxon>
    </lineage>
</organism>
<keyword evidence="3 6" id="KW-1133">Transmembrane helix</keyword>
<gene>
    <name evidence="8" type="ORF">CALCODRAFT_430048</name>
</gene>
<dbReference type="Gene3D" id="1.20.1250.20">
    <property type="entry name" value="MFS general substrate transporter like domains"/>
    <property type="match status" value="1"/>
</dbReference>
<keyword evidence="2 6" id="KW-0812">Transmembrane</keyword>
<dbReference type="InParanoid" id="A0A165I250"/>
<dbReference type="SUPFAM" id="SSF103473">
    <property type="entry name" value="MFS general substrate transporter"/>
    <property type="match status" value="1"/>
</dbReference>
<keyword evidence="9" id="KW-1185">Reference proteome</keyword>
<dbReference type="AlphaFoldDB" id="A0A165I250"/>
<protein>
    <submittedName>
        <fullName evidence="8">Iron permease</fullName>
    </submittedName>
</protein>
<feature type="transmembrane region" description="Helical" evidence="6">
    <location>
        <begin position="261"/>
        <end position="280"/>
    </location>
</feature>
<keyword evidence="4 6" id="KW-0472">Membrane</keyword>
<feature type="transmembrane region" description="Helical" evidence="6">
    <location>
        <begin position="220"/>
        <end position="240"/>
    </location>
</feature>
<feature type="transmembrane region" description="Helical" evidence="6">
    <location>
        <begin position="131"/>
        <end position="150"/>
    </location>
</feature>
<dbReference type="Proteomes" id="UP000076842">
    <property type="component" value="Unassembled WGS sequence"/>
</dbReference>
<feature type="transmembrane region" description="Helical" evidence="6">
    <location>
        <begin position="327"/>
        <end position="348"/>
    </location>
</feature>